<dbReference type="AlphaFoldDB" id="E4YWK1"/>
<accession>E4YWK1</accession>
<evidence type="ECO:0000256" key="3">
    <source>
        <dbReference type="ARBA" id="ARBA00022692"/>
    </source>
</evidence>
<dbReference type="GO" id="GO:0030425">
    <property type="term" value="C:dendrite"/>
    <property type="evidence" value="ECO:0007669"/>
    <property type="project" value="TreeGrafter"/>
</dbReference>
<feature type="transmembrane region" description="Helical" evidence="9">
    <location>
        <begin position="42"/>
        <end position="63"/>
    </location>
</feature>
<dbReference type="GO" id="GO:0016907">
    <property type="term" value="F:G protein-coupled acetylcholine receptor activity"/>
    <property type="evidence" value="ECO:0007669"/>
    <property type="project" value="TreeGrafter"/>
</dbReference>
<dbReference type="PROSITE" id="PS50262">
    <property type="entry name" value="G_PROTEIN_RECEP_F1_2"/>
    <property type="match status" value="1"/>
</dbReference>
<evidence type="ECO:0000256" key="9">
    <source>
        <dbReference type="SAM" id="Phobius"/>
    </source>
</evidence>
<evidence type="ECO:0000256" key="2">
    <source>
        <dbReference type="ARBA" id="ARBA00022475"/>
    </source>
</evidence>
<dbReference type="GO" id="GO:0007197">
    <property type="term" value="P:adenylate cyclase-inhibiting G protein-coupled acetylcholine receptor signaling pathway"/>
    <property type="evidence" value="ECO:0007669"/>
    <property type="project" value="TreeGrafter"/>
</dbReference>
<gene>
    <name evidence="11" type="ORF">GSOID_T00020430001</name>
</gene>
<keyword evidence="8" id="KW-0807">Transducer</keyword>
<evidence type="ECO:0000259" key="10">
    <source>
        <dbReference type="PROSITE" id="PS50262"/>
    </source>
</evidence>
<dbReference type="SUPFAM" id="SSF81321">
    <property type="entry name" value="Family A G protein-coupled receptor-like"/>
    <property type="match status" value="1"/>
</dbReference>
<keyword evidence="3 9" id="KW-0812">Transmembrane</keyword>
<keyword evidence="5" id="KW-0297">G-protein coupled receptor</keyword>
<keyword evidence="6 9" id="KW-0472">Membrane</keyword>
<dbReference type="GO" id="GO:0005886">
    <property type="term" value="C:plasma membrane"/>
    <property type="evidence" value="ECO:0007669"/>
    <property type="project" value="UniProtKB-SubCell"/>
</dbReference>
<evidence type="ECO:0000256" key="8">
    <source>
        <dbReference type="ARBA" id="ARBA00023224"/>
    </source>
</evidence>
<evidence type="ECO:0000313" key="11">
    <source>
        <dbReference type="EMBL" id="CBY39836.1"/>
    </source>
</evidence>
<dbReference type="PRINTS" id="PR00237">
    <property type="entry name" value="GPCRRHODOPSN"/>
</dbReference>
<keyword evidence="4 9" id="KW-1133">Transmembrane helix</keyword>
<evidence type="ECO:0000256" key="5">
    <source>
        <dbReference type="ARBA" id="ARBA00023040"/>
    </source>
</evidence>
<proteinExistence type="predicted"/>
<dbReference type="GO" id="GO:0007187">
    <property type="term" value="P:G protein-coupled receptor signaling pathway, coupled to cyclic nucleotide second messenger"/>
    <property type="evidence" value="ECO:0007669"/>
    <property type="project" value="TreeGrafter"/>
</dbReference>
<organism evidence="11">
    <name type="scientific">Oikopleura dioica</name>
    <name type="common">Tunicate</name>
    <dbReference type="NCBI Taxonomy" id="34765"/>
    <lineage>
        <taxon>Eukaryota</taxon>
        <taxon>Metazoa</taxon>
        <taxon>Chordata</taxon>
        <taxon>Tunicata</taxon>
        <taxon>Appendicularia</taxon>
        <taxon>Copelata</taxon>
        <taxon>Oikopleuridae</taxon>
        <taxon>Oikopleura</taxon>
    </lineage>
</organism>
<keyword evidence="2" id="KW-1003">Cell membrane</keyword>
<dbReference type="Pfam" id="PF00001">
    <property type="entry name" value="7tm_1"/>
    <property type="match status" value="1"/>
</dbReference>
<dbReference type="EMBL" id="FN655674">
    <property type="protein sequence ID" value="CBY39836.1"/>
    <property type="molecule type" value="Genomic_DNA"/>
</dbReference>
<reference evidence="11" key="1">
    <citation type="journal article" date="2010" name="Science">
        <title>Plasticity of animal genome architecture unmasked by rapid evolution of a pelagic tunicate.</title>
        <authorList>
            <person name="Denoeud F."/>
            <person name="Henriet S."/>
            <person name="Mungpakdee S."/>
            <person name="Aury J.M."/>
            <person name="Da Silva C."/>
            <person name="Brinkmann H."/>
            <person name="Mikhaleva J."/>
            <person name="Olsen L.C."/>
            <person name="Jubin C."/>
            <person name="Canestro C."/>
            <person name="Bouquet J.M."/>
            <person name="Danks G."/>
            <person name="Poulain J."/>
            <person name="Campsteijn C."/>
            <person name="Adamski M."/>
            <person name="Cross I."/>
            <person name="Yadetie F."/>
            <person name="Muffato M."/>
            <person name="Louis A."/>
            <person name="Butcher S."/>
            <person name="Tsagkogeorga G."/>
            <person name="Konrad A."/>
            <person name="Singh S."/>
            <person name="Jensen M.F."/>
            <person name="Cong E.H."/>
            <person name="Eikeseth-Otteraa H."/>
            <person name="Noel B."/>
            <person name="Anthouard V."/>
            <person name="Porcel B.M."/>
            <person name="Kachouri-Lafond R."/>
            <person name="Nishino A."/>
            <person name="Ugolini M."/>
            <person name="Chourrout P."/>
            <person name="Nishida H."/>
            <person name="Aasland R."/>
            <person name="Huzurbazar S."/>
            <person name="Westhof E."/>
            <person name="Delsuc F."/>
            <person name="Lehrach H."/>
            <person name="Reinhardt R."/>
            <person name="Weissenbach J."/>
            <person name="Roy S.W."/>
            <person name="Artiguenave F."/>
            <person name="Postlethwait J.H."/>
            <person name="Manak J.R."/>
            <person name="Thompson E.M."/>
            <person name="Jaillon O."/>
            <person name="Du Pasquier L."/>
            <person name="Boudinot P."/>
            <person name="Liberles D.A."/>
            <person name="Volff J.N."/>
            <person name="Philippe H."/>
            <person name="Lenhard B."/>
            <person name="Roest Crollius H."/>
            <person name="Wincker P."/>
            <person name="Chourrout D."/>
        </authorList>
    </citation>
    <scope>NUCLEOTIDE SEQUENCE [LARGE SCALE GENOMIC DNA]</scope>
</reference>
<evidence type="ECO:0000256" key="6">
    <source>
        <dbReference type="ARBA" id="ARBA00023136"/>
    </source>
</evidence>
<name>E4YWK1_OIKDI</name>
<dbReference type="InterPro" id="IPR017452">
    <property type="entry name" value="GPCR_Rhodpsn_7TM"/>
</dbReference>
<protein>
    <recommendedName>
        <fullName evidence="10">G-protein coupled receptors family 1 profile domain-containing protein</fullName>
    </recommendedName>
</protein>
<feature type="non-terminal residue" evidence="11">
    <location>
        <position position="1"/>
    </location>
</feature>
<evidence type="ECO:0000256" key="7">
    <source>
        <dbReference type="ARBA" id="ARBA00023170"/>
    </source>
</evidence>
<dbReference type="GO" id="GO:0045202">
    <property type="term" value="C:synapse"/>
    <property type="evidence" value="ECO:0007669"/>
    <property type="project" value="TreeGrafter"/>
</dbReference>
<keyword evidence="7" id="KW-0675">Receptor</keyword>
<feature type="domain" description="G-protein coupled receptors family 1 profile" evidence="10">
    <location>
        <begin position="1"/>
        <end position="95"/>
    </location>
</feature>
<dbReference type="GO" id="GO:0004993">
    <property type="term" value="F:G protein-coupled serotonin receptor activity"/>
    <property type="evidence" value="ECO:0007669"/>
    <property type="project" value="TreeGrafter"/>
</dbReference>
<evidence type="ECO:0000256" key="4">
    <source>
        <dbReference type="ARBA" id="ARBA00022989"/>
    </source>
</evidence>
<feature type="transmembrane region" description="Helical" evidence="9">
    <location>
        <begin position="75"/>
        <end position="98"/>
    </location>
</feature>
<comment type="subcellular location">
    <subcellularLocation>
        <location evidence="1">Cell membrane</location>
        <topology evidence="1">Multi-pass membrane protein</topology>
    </subcellularLocation>
</comment>
<sequence length="124" mass="14719">FKPIWTFQAILTYKPIRTFKPIWTFRCLITISSNFVKRAARLLFAIITVFILLWSPYNIMALYASKYGFESISNWAWALGYWLCYLNSTLNPACYAACNKVRDELKLYVTFYTLRRSKRRSKIS</sequence>
<dbReference type="Gene3D" id="1.20.1070.10">
    <property type="entry name" value="Rhodopsin 7-helix transmembrane proteins"/>
    <property type="match status" value="1"/>
</dbReference>
<dbReference type="PANTHER" id="PTHR24247">
    <property type="entry name" value="5-HYDROXYTRYPTAMINE RECEPTOR"/>
    <property type="match status" value="1"/>
</dbReference>
<dbReference type="Proteomes" id="UP000011014">
    <property type="component" value="Unassembled WGS sequence"/>
</dbReference>
<evidence type="ECO:0000256" key="1">
    <source>
        <dbReference type="ARBA" id="ARBA00004651"/>
    </source>
</evidence>
<dbReference type="PANTHER" id="PTHR24247:SF265">
    <property type="entry name" value="MUSCARINIC ACETYLCHOLINE RECEPTOR DM1"/>
    <property type="match status" value="1"/>
</dbReference>
<dbReference type="InterPro" id="IPR000276">
    <property type="entry name" value="GPCR_Rhodpsn"/>
</dbReference>